<accession>A0AAV5W314</accession>
<evidence type="ECO:0000313" key="6">
    <source>
        <dbReference type="Proteomes" id="UP001432322"/>
    </source>
</evidence>
<keyword evidence="1 3" id="KW-0479">Metal-binding</keyword>
<sequence length="301" mass="34111">SGMATLLSRQQFFRQEEVEIANEAYSNSGLRTQFSWNGLDYQIVNPYNIATSFDGITIRHELESDSGEYPGNSSMTNLVRCGGNAYCFSEDTFWSLNMATLRWNVVPIEANEIGIPLTSSMDTLRVVDPGSGLIDLIEYFTRHVQITRIQLDTVELQSTTDSSFEESEEENHQSTTVTNALIDQAEAKKKVIQDLREDDIKGCRSISRSCGICFCPSPSRRAAFVECGHLSCLACAIQMSDHKDTVICPFCRTKTKYVRIYEEKNREEEIEIDIDICDEIVVEKRREMPISRLNLILGRVV</sequence>
<proteinExistence type="predicted"/>
<dbReference type="PANTHER" id="PTHR16450:SF1">
    <property type="entry name" value="PROTEIN CBG12045"/>
    <property type="match status" value="1"/>
</dbReference>
<gene>
    <name evidence="5" type="ORF">PFISCL1PPCAC_17492</name>
</gene>
<feature type="non-terminal residue" evidence="5">
    <location>
        <position position="301"/>
    </location>
</feature>
<name>A0AAV5W314_9BILA</name>
<comment type="caution">
    <text evidence="5">The sequence shown here is derived from an EMBL/GenBank/DDBJ whole genome shotgun (WGS) entry which is preliminary data.</text>
</comment>
<evidence type="ECO:0000256" key="1">
    <source>
        <dbReference type="ARBA" id="ARBA00022771"/>
    </source>
</evidence>
<feature type="non-terminal residue" evidence="5">
    <location>
        <position position="1"/>
    </location>
</feature>
<protein>
    <recommendedName>
        <fullName evidence="4">RING-type domain-containing protein</fullName>
    </recommendedName>
</protein>
<feature type="domain" description="RING-type" evidence="4">
    <location>
        <begin position="210"/>
        <end position="252"/>
    </location>
</feature>
<dbReference type="Proteomes" id="UP001432322">
    <property type="component" value="Unassembled WGS sequence"/>
</dbReference>
<evidence type="ECO:0000313" key="5">
    <source>
        <dbReference type="EMBL" id="GMT26195.1"/>
    </source>
</evidence>
<keyword evidence="6" id="KW-1185">Reference proteome</keyword>
<dbReference type="EMBL" id="BTSY01000004">
    <property type="protein sequence ID" value="GMT26195.1"/>
    <property type="molecule type" value="Genomic_DNA"/>
</dbReference>
<reference evidence="5" key="1">
    <citation type="submission" date="2023-10" db="EMBL/GenBank/DDBJ databases">
        <title>Genome assembly of Pristionchus species.</title>
        <authorList>
            <person name="Yoshida K."/>
            <person name="Sommer R.J."/>
        </authorList>
    </citation>
    <scope>NUCLEOTIDE SEQUENCE</scope>
    <source>
        <strain evidence="5">RS5133</strain>
    </source>
</reference>
<dbReference type="InterPro" id="IPR013083">
    <property type="entry name" value="Znf_RING/FYVE/PHD"/>
</dbReference>
<organism evidence="5 6">
    <name type="scientific">Pristionchus fissidentatus</name>
    <dbReference type="NCBI Taxonomy" id="1538716"/>
    <lineage>
        <taxon>Eukaryota</taxon>
        <taxon>Metazoa</taxon>
        <taxon>Ecdysozoa</taxon>
        <taxon>Nematoda</taxon>
        <taxon>Chromadorea</taxon>
        <taxon>Rhabditida</taxon>
        <taxon>Rhabditina</taxon>
        <taxon>Diplogasteromorpha</taxon>
        <taxon>Diplogasteroidea</taxon>
        <taxon>Neodiplogasteridae</taxon>
        <taxon>Pristionchus</taxon>
    </lineage>
</organism>
<keyword evidence="1 3" id="KW-0863">Zinc-finger</keyword>
<evidence type="ECO:0000256" key="3">
    <source>
        <dbReference type="PROSITE-ProRule" id="PRU00175"/>
    </source>
</evidence>
<keyword evidence="2" id="KW-0862">Zinc</keyword>
<dbReference type="PROSITE" id="PS50089">
    <property type="entry name" value="ZF_RING_2"/>
    <property type="match status" value="1"/>
</dbReference>
<dbReference type="PANTHER" id="PTHR16450">
    <property type="entry name" value="RING FINGER PROTEIN 186"/>
    <property type="match status" value="1"/>
</dbReference>
<dbReference type="GO" id="GO:0008270">
    <property type="term" value="F:zinc ion binding"/>
    <property type="evidence" value="ECO:0007669"/>
    <property type="project" value="UniProtKB-KW"/>
</dbReference>
<evidence type="ECO:0000256" key="2">
    <source>
        <dbReference type="ARBA" id="ARBA00022833"/>
    </source>
</evidence>
<evidence type="ECO:0000259" key="4">
    <source>
        <dbReference type="PROSITE" id="PS50089"/>
    </source>
</evidence>
<dbReference type="Gene3D" id="3.30.40.10">
    <property type="entry name" value="Zinc/RING finger domain, C3HC4 (zinc finger)"/>
    <property type="match status" value="1"/>
</dbReference>
<dbReference type="AlphaFoldDB" id="A0AAV5W314"/>
<dbReference type="InterPro" id="IPR001841">
    <property type="entry name" value="Znf_RING"/>
</dbReference>
<dbReference type="SUPFAM" id="SSF57850">
    <property type="entry name" value="RING/U-box"/>
    <property type="match status" value="1"/>
</dbReference>